<name>A0A8T0EV55_ARGBR</name>
<dbReference type="SMART" id="SM00703">
    <property type="entry name" value="NRF"/>
    <property type="match status" value="1"/>
</dbReference>
<keyword evidence="1" id="KW-0472">Membrane</keyword>
<dbReference type="PANTHER" id="PTHR11161">
    <property type="entry name" value="O-ACYLTRANSFERASE"/>
    <property type="match status" value="1"/>
</dbReference>
<keyword evidence="5" id="KW-1185">Reference proteome</keyword>
<evidence type="ECO:0000256" key="2">
    <source>
        <dbReference type="SAM" id="SignalP"/>
    </source>
</evidence>
<dbReference type="PANTHER" id="PTHR11161:SF0">
    <property type="entry name" value="O-ACYLTRANSFERASE LIKE PROTEIN"/>
    <property type="match status" value="1"/>
</dbReference>
<feature type="transmembrane region" description="Helical" evidence="1">
    <location>
        <begin position="475"/>
        <end position="495"/>
    </location>
</feature>
<dbReference type="InterPro" id="IPR002656">
    <property type="entry name" value="Acyl_transf_3_dom"/>
</dbReference>
<feature type="signal peptide" evidence="2">
    <location>
        <begin position="1"/>
        <end position="21"/>
    </location>
</feature>
<protein>
    <submittedName>
        <fullName evidence="4">Nose resistant to fluoxetine protein 6 like protein</fullName>
    </submittedName>
</protein>
<feature type="chain" id="PRO_5035818028" evidence="2">
    <location>
        <begin position="22"/>
        <end position="813"/>
    </location>
</feature>
<keyword evidence="1" id="KW-1133">Transmembrane helix</keyword>
<sequence length="813" mass="92035">MDFRLLYVLFLLVVLNGSARSETVNDSNADRGITDVVVDDEVTTEVPKQTYKEAEKEITEFVNSLLRQILPQVIGGSGNAKLSPQCTGGMMKIFGYVRRMKGWTIKMLDSMGKPSSGILKGTAYSMGNYDECLDLSITSKGVETSEATEAMFHGKYCRVKIRFPEVVIETARNYHRGLINASDLGKLKDIVQVIPYIPVKSNYMNHFIGLCFPSTCTTDDLEQLVKLIPFPGQSTLDRCEVKSDTEVDHTQFIIICVWLLLILLVVVSSFVHWLVHGKKEEKNVDKERKCLTISLSFSICNNTTRLMKNIEDDTEGLLAGQSVRGIFVASIAWIILGHTYIFPYEGYYFQMSYLDNLRKFWDQGYFSVFMSFPLAVDALFVCYGFLMTYSLWQPALKPRDIEVNVISLIVKNYLRLCIPLLLFFGVLLILPLIASGPFWGDLLGASIDNCRDNAAAHFGMYSNFLDLEDQCFPHLWFVSCLAQLTLVGIFLSLILSRSVKVGIFFTMLICIACSGAVGILTLNHEFPPAYVAYFTEESSSLFWKINMALPLSHFGPYAAGMLAGIWVGRREHQKCRMCLGAIGWIACLGILYALHIVLYNSRDGSMSPYWSAIYAAIHRTAFGLCVTWVIIACSFRIGGFVNAIFSWRVFDPLFRLSYYAYIFHFLVISFLVSVAREHTEYSHIELCLRATSYITVTYFISYLLYLVLEMPLGSLRLALCPQRTSRIEVTPLNNFSSFKGDIVTKNTMLEGTCHFTRQSTTMWMKHLHLYARLSLCDGLYILKLSTLQVSFFQLFDSKFNTNSKKLEKGAPLL</sequence>
<keyword evidence="1" id="KW-0812">Transmembrane</keyword>
<reference evidence="4" key="2">
    <citation type="submission" date="2020-06" db="EMBL/GenBank/DDBJ databases">
        <authorList>
            <person name="Sheffer M."/>
        </authorList>
    </citation>
    <scope>NUCLEOTIDE SEQUENCE</scope>
</reference>
<organism evidence="4 5">
    <name type="scientific">Argiope bruennichi</name>
    <name type="common">Wasp spider</name>
    <name type="synonym">Aranea bruennichi</name>
    <dbReference type="NCBI Taxonomy" id="94029"/>
    <lineage>
        <taxon>Eukaryota</taxon>
        <taxon>Metazoa</taxon>
        <taxon>Ecdysozoa</taxon>
        <taxon>Arthropoda</taxon>
        <taxon>Chelicerata</taxon>
        <taxon>Arachnida</taxon>
        <taxon>Araneae</taxon>
        <taxon>Araneomorphae</taxon>
        <taxon>Entelegynae</taxon>
        <taxon>Araneoidea</taxon>
        <taxon>Araneidae</taxon>
        <taxon>Argiope</taxon>
    </lineage>
</organism>
<evidence type="ECO:0000313" key="4">
    <source>
        <dbReference type="EMBL" id="KAF8782193.1"/>
    </source>
</evidence>
<feature type="transmembrane region" description="Helical" evidence="1">
    <location>
        <begin position="579"/>
        <end position="601"/>
    </location>
</feature>
<reference evidence="4" key="1">
    <citation type="journal article" date="2020" name="bioRxiv">
        <title>Chromosome-level reference genome of the European wasp spider Argiope bruennichi: a resource for studies on range expansion and evolutionary adaptation.</title>
        <authorList>
            <person name="Sheffer M.M."/>
            <person name="Hoppe A."/>
            <person name="Krehenwinkel H."/>
            <person name="Uhl G."/>
            <person name="Kuss A.W."/>
            <person name="Jensen L."/>
            <person name="Jensen C."/>
            <person name="Gillespie R.G."/>
            <person name="Hoff K.J."/>
            <person name="Prost S."/>
        </authorList>
    </citation>
    <scope>NUCLEOTIDE SEQUENCE</scope>
</reference>
<comment type="caution">
    <text evidence="4">The sequence shown here is derived from an EMBL/GenBank/DDBJ whole genome shotgun (WGS) entry which is preliminary data.</text>
</comment>
<keyword evidence="2" id="KW-0732">Signal</keyword>
<feature type="transmembrane region" description="Helical" evidence="1">
    <location>
        <begin position="364"/>
        <end position="392"/>
    </location>
</feature>
<feature type="transmembrane region" description="Helical" evidence="1">
    <location>
        <begin position="542"/>
        <end position="567"/>
    </location>
</feature>
<evidence type="ECO:0000259" key="3">
    <source>
        <dbReference type="SMART" id="SM00703"/>
    </source>
</evidence>
<evidence type="ECO:0000256" key="1">
    <source>
        <dbReference type="SAM" id="Phobius"/>
    </source>
</evidence>
<gene>
    <name evidence="4" type="ORF">HNY73_012514</name>
</gene>
<dbReference type="EMBL" id="JABXBU010001863">
    <property type="protein sequence ID" value="KAF8782193.1"/>
    <property type="molecule type" value="Genomic_DNA"/>
</dbReference>
<accession>A0A8T0EV55</accession>
<dbReference type="InterPro" id="IPR052728">
    <property type="entry name" value="O2_lipid_transport_reg"/>
</dbReference>
<feature type="domain" description="Nose resistant-to-fluoxetine protein N-terminal" evidence="3">
    <location>
        <begin position="83"/>
        <end position="243"/>
    </location>
</feature>
<feature type="transmembrane region" description="Helical" evidence="1">
    <location>
        <begin position="326"/>
        <end position="344"/>
    </location>
</feature>
<dbReference type="Proteomes" id="UP000807504">
    <property type="component" value="Unassembled WGS sequence"/>
</dbReference>
<dbReference type="AlphaFoldDB" id="A0A8T0EV55"/>
<dbReference type="InterPro" id="IPR006621">
    <property type="entry name" value="Nose-resist-to-fluoxetine_N"/>
</dbReference>
<dbReference type="Pfam" id="PF01757">
    <property type="entry name" value="Acyl_transf_3"/>
    <property type="match status" value="1"/>
</dbReference>
<dbReference type="GO" id="GO:0016747">
    <property type="term" value="F:acyltransferase activity, transferring groups other than amino-acyl groups"/>
    <property type="evidence" value="ECO:0007669"/>
    <property type="project" value="InterPro"/>
</dbReference>
<feature type="transmembrane region" description="Helical" evidence="1">
    <location>
        <begin position="502"/>
        <end position="522"/>
    </location>
</feature>
<feature type="transmembrane region" description="Helical" evidence="1">
    <location>
        <begin position="656"/>
        <end position="675"/>
    </location>
</feature>
<feature type="transmembrane region" description="Helical" evidence="1">
    <location>
        <begin position="690"/>
        <end position="708"/>
    </location>
</feature>
<proteinExistence type="predicted"/>
<evidence type="ECO:0000313" key="5">
    <source>
        <dbReference type="Proteomes" id="UP000807504"/>
    </source>
</evidence>
<feature type="transmembrane region" description="Helical" evidence="1">
    <location>
        <begin position="621"/>
        <end position="644"/>
    </location>
</feature>
<dbReference type="Pfam" id="PF20146">
    <property type="entry name" value="NRF"/>
    <property type="match status" value="1"/>
</dbReference>
<feature type="transmembrane region" description="Helical" evidence="1">
    <location>
        <begin position="252"/>
        <end position="275"/>
    </location>
</feature>
<feature type="transmembrane region" description="Helical" evidence="1">
    <location>
        <begin position="413"/>
        <end position="434"/>
    </location>
</feature>